<proteinExistence type="predicted"/>
<dbReference type="Pfam" id="PF24883">
    <property type="entry name" value="NPHP3_N"/>
    <property type="match status" value="1"/>
</dbReference>
<dbReference type="PROSITE" id="PS50837">
    <property type="entry name" value="NACHT"/>
    <property type="match status" value="1"/>
</dbReference>
<keyword evidence="5" id="KW-1185">Reference proteome</keyword>
<dbReference type="AlphaFoldDB" id="A0AAW0A2L9"/>
<comment type="caution">
    <text evidence="4">The sequence shown here is derived from an EMBL/GenBank/DDBJ whole genome shotgun (WGS) entry which is preliminary data.</text>
</comment>
<dbReference type="SUPFAM" id="SSF52540">
    <property type="entry name" value="P-loop containing nucleoside triphosphate hydrolases"/>
    <property type="match status" value="1"/>
</dbReference>
<reference evidence="4 5" key="1">
    <citation type="journal article" date="2024" name="J Genomics">
        <title>Draft genome sequencing and assembly of Favolaschia claudopus CIRM-BRFM 2984 isolated from oak limbs.</title>
        <authorList>
            <person name="Navarro D."/>
            <person name="Drula E."/>
            <person name="Chaduli D."/>
            <person name="Cazenave R."/>
            <person name="Ahrendt S."/>
            <person name="Wang J."/>
            <person name="Lipzen A."/>
            <person name="Daum C."/>
            <person name="Barry K."/>
            <person name="Grigoriev I.V."/>
            <person name="Favel A."/>
            <person name="Rosso M.N."/>
            <person name="Martin F."/>
        </authorList>
    </citation>
    <scope>NUCLEOTIDE SEQUENCE [LARGE SCALE GENOMIC DNA]</scope>
    <source>
        <strain evidence="4 5">CIRM-BRFM 2984</strain>
    </source>
</reference>
<sequence>MKALKALLARRSTRTPRPNPGQSQSGGNSAAVAPSQDPESADSTPQKPPNPIFHTNHLQTLKSGLILLLRKVEPMLEGTLVKIPFTVVNTVIELATTVSENNDHFLALLEQVSHQVDSINAVLPKTPSPEAKARIRTFSEYLVTELVDLDCFSTRSTLKKILESDEDKQVVETAIRRIDRRIKSFHLEIVMSIENKMDNSSIDAALRILYNASATEAIHDAAESFTRPPCHPNTRLKILNDLTTWSQDISDSASQILWMHGPAGTGKSAIAQSFCEQLQDRASLGASFFFKRGHPSRGNTTKLWPTIAYQLALIYPSFKAAIALRLTTDPALVDKLLPAQLQRLVIDPCHDVDTSDGRSLVIVIDGLDECDDDARQEEILRSLPNLASLPMLRILIVSRPEVHIKQVFGEAALSSCPHRTVPGSYDDVEVYLTDAFENIRKNRRVVTSWPEEDLIRCIIDKSSGHFIYAATVIRFVEDKYCDPVDQLAIVTELQPSEQDSNFVSPFPALDELYLQILRKVPVQLPLSRVLSVIAAEFNSLSIARIGQLLGLKHEKISLTTQRLHSLIEIKKYPPVDAGENQYMSVYHASFLDFLRDSRRSRNYHFSDIDRQNLATDTLEALSQDSGHNDELKLVLCLPFITTTQLTPKLISLLHCTKLNWLLYLDLPRHLSGQFIEWLEKWTENFFVGLFSYQCSRLLYRPYIPHMGHIPESELPSIDFVRSTTSSNLIRIMHMYRLGSLPVSQDGLFFCLGTDIVPRIQQLSDKSVRSIISSTRSMLENSDKNEWNIFLWSVVHPTRIRDLHPDPSLEVTAIWCLDEIWKGHPRFPLSWSYILRSCPPTPDLLSVLRSNQEHVCSFISDEFDPDVPNLYHHWHNILKWLQTFPDPPIDMLEWVKNQLPADYVENDAMWIRWKEFTRCPVRDQAIVQPYPAPDGVRGSPGTKILGGRRPSLRAAGLVLMLKYQVQHKFNIGSKVPEHPIFEVLKFVKRKDYWDKVPKQKGGARTTYMYPRVDHHLFSRIYFKMQESTLKLELLTLEVWETHPTFETELRPSSTIQKKYLELQKIVKGHQGYIVGEPLAQDTIRDAGIIPENDMSTLPL</sequence>
<organism evidence="4 5">
    <name type="scientific">Favolaschia claudopus</name>
    <dbReference type="NCBI Taxonomy" id="2862362"/>
    <lineage>
        <taxon>Eukaryota</taxon>
        <taxon>Fungi</taxon>
        <taxon>Dikarya</taxon>
        <taxon>Basidiomycota</taxon>
        <taxon>Agaricomycotina</taxon>
        <taxon>Agaricomycetes</taxon>
        <taxon>Agaricomycetidae</taxon>
        <taxon>Agaricales</taxon>
        <taxon>Marasmiineae</taxon>
        <taxon>Mycenaceae</taxon>
        <taxon>Favolaschia</taxon>
    </lineage>
</organism>
<gene>
    <name evidence="4" type="ORF">R3P38DRAFT_3369372</name>
</gene>
<evidence type="ECO:0000259" key="3">
    <source>
        <dbReference type="PROSITE" id="PS50837"/>
    </source>
</evidence>
<name>A0AAW0A2L9_9AGAR</name>
<dbReference type="Proteomes" id="UP001362999">
    <property type="component" value="Unassembled WGS sequence"/>
</dbReference>
<evidence type="ECO:0000313" key="4">
    <source>
        <dbReference type="EMBL" id="KAK7000182.1"/>
    </source>
</evidence>
<protein>
    <recommendedName>
        <fullName evidence="3">NACHT domain-containing protein</fullName>
    </recommendedName>
</protein>
<dbReference type="InterPro" id="IPR027417">
    <property type="entry name" value="P-loop_NTPase"/>
</dbReference>
<evidence type="ECO:0000256" key="1">
    <source>
        <dbReference type="ARBA" id="ARBA00022737"/>
    </source>
</evidence>
<dbReference type="PANTHER" id="PTHR10039">
    <property type="entry name" value="AMELOGENIN"/>
    <property type="match status" value="1"/>
</dbReference>
<dbReference type="InterPro" id="IPR059179">
    <property type="entry name" value="MLKL-like_MCAfunc"/>
</dbReference>
<feature type="domain" description="NACHT" evidence="3">
    <location>
        <begin position="255"/>
        <end position="400"/>
    </location>
</feature>
<dbReference type="PANTHER" id="PTHR10039:SF17">
    <property type="entry name" value="FUNGAL STAND N-TERMINAL GOODBYE DOMAIN-CONTAINING PROTEIN-RELATED"/>
    <property type="match status" value="1"/>
</dbReference>
<accession>A0AAW0A2L9</accession>
<keyword evidence="1" id="KW-0677">Repeat</keyword>
<evidence type="ECO:0000256" key="2">
    <source>
        <dbReference type="SAM" id="MobiDB-lite"/>
    </source>
</evidence>
<feature type="region of interest" description="Disordered" evidence="2">
    <location>
        <begin position="1"/>
        <end position="53"/>
    </location>
</feature>
<dbReference type="EMBL" id="JAWWNJ010000089">
    <property type="protein sequence ID" value="KAK7000182.1"/>
    <property type="molecule type" value="Genomic_DNA"/>
</dbReference>
<evidence type="ECO:0000313" key="5">
    <source>
        <dbReference type="Proteomes" id="UP001362999"/>
    </source>
</evidence>
<dbReference type="CDD" id="cd21037">
    <property type="entry name" value="MLKL_NTD"/>
    <property type="match status" value="1"/>
</dbReference>
<dbReference type="InterPro" id="IPR056884">
    <property type="entry name" value="NPHP3-like_N"/>
</dbReference>
<dbReference type="Gene3D" id="3.40.50.300">
    <property type="entry name" value="P-loop containing nucleotide triphosphate hydrolases"/>
    <property type="match status" value="1"/>
</dbReference>
<dbReference type="InterPro" id="IPR007111">
    <property type="entry name" value="NACHT_NTPase"/>
</dbReference>